<dbReference type="GO" id="GO:0005789">
    <property type="term" value="C:endoplasmic reticulum membrane"/>
    <property type="evidence" value="ECO:0007669"/>
    <property type="project" value="UniProtKB-SubCell"/>
</dbReference>
<feature type="transmembrane region" description="Helical" evidence="8">
    <location>
        <begin position="68"/>
        <end position="90"/>
    </location>
</feature>
<comment type="similarity">
    <text evidence="3 8">Belongs to the derlin family.</text>
</comment>
<dbReference type="GO" id="GO:0006950">
    <property type="term" value="P:response to stress"/>
    <property type="evidence" value="ECO:0007669"/>
    <property type="project" value="UniProtKB-ARBA"/>
</dbReference>
<feature type="compositionally biased region" description="Basic and acidic residues" evidence="9">
    <location>
        <begin position="299"/>
        <end position="310"/>
    </location>
</feature>
<evidence type="ECO:0000313" key="10">
    <source>
        <dbReference type="EMBL" id="KAL2504950.1"/>
    </source>
</evidence>
<feature type="transmembrane region" description="Helical" evidence="8">
    <location>
        <begin position="34"/>
        <end position="56"/>
    </location>
</feature>
<feature type="transmembrane region" description="Helical" evidence="8">
    <location>
        <begin position="111"/>
        <end position="132"/>
    </location>
</feature>
<feature type="compositionally biased region" description="Low complexity" evidence="9">
    <location>
        <begin position="274"/>
        <end position="284"/>
    </location>
</feature>
<evidence type="ECO:0000256" key="5">
    <source>
        <dbReference type="ARBA" id="ARBA00022824"/>
    </source>
</evidence>
<dbReference type="InterPro" id="IPR007599">
    <property type="entry name" value="DER1"/>
</dbReference>
<keyword evidence="11" id="KW-1185">Reference proteome</keyword>
<organism evidence="10 11">
    <name type="scientific">Abeliophyllum distichum</name>
    <dbReference type="NCBI Taxonomy" id="126358"/>
    <lineage>
        <taxon>Eukaryota</taxon>
        <taxon>Viridiplantae</taxon>
        <taxon>Streptophyta</taxon>
        <taxon>Embryophyta</taxon>
        <taxon>Tracheophyta</taxon>
        <taxon>Spermatophyta</taxon>
        <taxon>Magnoliopsida</taxon>
        <taxon>eudicotyledons</taxon>
        <taxon>Gunneridae</taxon>
        <taxon>Pentapetalae</taxon>
        <taxon>asterids</taxon>
        <taxon>lamiids</taxon>
        <taxon>Lamiales</taxon>
        <taxon>Oleaceae</taxon>
        <taxon>Forsythieae</taxon>
        <taxon>Abeliophyllum</taxon>
    </lineage>
</organism>
<evidence type="ECO:0000256" key="3">
    <source>
        <dbReference type="ARBA" id="ARBA00008917"/>
    </source>
</evidence>
<comment type="subcellular location">
    <subcellularLocation>
        <location evidence="2 8">Endoplasmic reticulum membrane</location>
        <topology evidence="2 8">Multi-pass membrane protein</topology>
    </subcellularLocation>
</comment>
<evidence type="ECO:0000313" key="11">
    <source>
        <dbReference type="Proteomes" id="UP001604336"/>
    </source>
</evidence>
<evidence type="ECO:0000256" key="8">
    <source>
        <dbReference type="RuleBase" id="RU363059"/>
    </source>
</evidence>
<keyword evidence="5 8" id="KW-0256">Endoplasmic reticulum</keyword>
<feature type="transmembrane region" description="Helical" evidence="8">
    <location>
        <begin position="189"/>
        <end position="208"/>
    </location>
</feature>
<dbReference type="Proteomes" id="UP001604336">
    <property type="component" value="Unassembled WGS sequence"/>
</dbReference>
<comment type="function">
    <text evidence="1">May be involved in the degradation process of specific misfolded endoplasmic reticulum (ER) luminal proteins.</text>
</comment>
<keyword evidence="4 8" id="KW-0812">Transmembrane</keyword>
<name>A0ABD1SWY8_9LAMI</name>
<sequence>MQEIRRRKPSLLDLESPMEVNRYYNSIPPVTKTYAAACLFATGAYALELYNVWNIALLYSDVFKRFQIWRLITPFFFIGPFSLKFAFRLLTILYYGAQLERGPFDKRTADLVWMYVFGAAPLLVMTVIPYLWTPFLGPSMVFILPYVWSREFPNARVNIHGLFELKGFYLPYYMIAVDLVLGNPLKQSMMGIAAGHLYYFLTVLYPLSTGNNFLKTPRLIHKLVAFWGQGFQINSPFRNDPAQGVAFRGRGRRLNGSRSTSTRSEPRDSEPDETATPAPSSSASGVAFSGRSNRLGWSRSRETSQTRHRGSDGLGLVVYRLGGGLGIG</sequence>
<proteinExistence type="inferred from homology"/>
<keyword evidence="7 8" id="KW-0472">Membrane</keyword>
<dbReference type="EMBL" id="JBFOLK010000006">
    <property type="protein sequence ID" value="KAL2504950.1"/>
    <property type="molecule type" value="Genomic_DNA"/>
</dbReference>
<dbReference type="Pfam" id="PF04511">
    <property type="entry name" value="DER1"/>
    <property type="match status" value="1"/>
</dbReference>
<evidence type="ECO:0000256" key="4">
    <source>
        <dbReference type="ARBA" id="ARBA00022692"/>
    </source>
</evidence>
<reference evidence="11" key="1">
    <citation type="submission" date="2024-07" db="EMBL/GenBank/DDBJ databases">
        <title>Two chromosome-level genome assemblies of Korean endemic species Abeliophyllum distichum and Forsythia ovata (Oleaceae).</title>
        <authorList>
            <person name="Jang H."/>
        </authorList>
    </citation>
    <scope>NUCLEOTIDE SEQUENCE [LARGE SCALE GENOMIC DNA]</scope>
</reference>
<evidence type="ECO:0000256" key="6">
    <source>
        <dbReference type="ARBA" id="ARBA00022989"/>
    </source>
</evidence>
<accession>A0ABD1SWY8</accession>
<dbReference type="AlphaFoldDB" id="A0ABD1SWY8"/>
<evidence type="ECO:0000256" key="7">
    <source>
        <dbReference type="ARBA" id="ARBA00023136"/>
    </source>
</evidence>
<feature type="region of interest" description="Disordered" evidence="9">
    <location>
        <begin position="242"/>
        <end position="310"/>
    </location>
</feature>
<evidence type="ECO:0000256" key="2">
    <source>
        <dbReference type="ARBA" id="ARBA00004477"/>
    </source>
</evidence>
<comment type="caution">
    <text evidence="10">The sequence shown here is derived from an EMBL/GenBank/DDBJ whole genome shotgun (WGS) entry which is preliminary data.</text>
</comment>
<protein>
    <recommendedName>
        <fullName evidence="8">Derlin</fullName>
    </recommendedName>
</protein>
<dbReference type="SUPFAM" id="SSF144091">
    <property type="entry name" value="Rhomboid-like"/>
    <property type="match status" value="1"/>
</dbReference>
<evidence type="ECO:0000256" key="9">
    <source>
        <dbReference type="SAM" id="MobiDB-lite"/>
    </source>
</evidence>
<dbReference type="InterPro" id="IPR035952">
    <property type="entry name" value="Rhomboid-like_sf"/>
</dbReference>
<comment type="function">
    <text evidence="8">May be involved in the degradation of misfolded endoplasmic reticulum (ER) luminal proteins.</text>
</comment>
<evidence type="ECO:0000256" key="1">
    <source>
        <dbReference type="ARBA" id="ARBA00003292"/>
    </source>
</evidence>
<gene>
    <name evidence="10" type="ORF">Adt_20571</name>
</gene>
<dbReference type="PANTHER" id="PTHR11009">
    <property type="entry name" value="DER1-LIKE PROTEIN, DERLIN"/>
    <property type="match status" value="1"/>
</dbReference>
<keyword evidence="6 8" id="KW-1133">Transmembrane helix</keyword>